<gene>
    <name evidence="4" type="ORF">Q4F19_02055</name>
</gene>
<accession>A0ABT8Y4A8</accession>
<dbReference type="Proteomes" id="UP001169764">
    <property type="component" value="Unassembled WGS sequence"/>
</dbReference>
<evidence type="ECO:0000259" key="2">
    <source>
        <dbReference type="Pfam" id="PF00534"/>
    </source>
</evidence>
<dbReference type="InterPro" id="IPR008928">
    <property type="entry name" value="6-hairpin_glycosidase_sf"/>
</dbReference>
<name>A0ABT8Y4A8_9SPHN</name>
<dbReference type="SUPFAM" id="SSF48208">
    <property type="entry name" value="Six-hairpin glycosidases"/>
    <property type="match status" value="1"/>
</dbReference>
<dbReference type="EMBL" id="JAUOTP010000001">
    <property type="protein sequence ID" value="MDO6413155.1"/>
    <property type="molecule type" value="Genomic_DNA"/>
</dbReference>
<comment type="caution">
    <text evidence="4">The sequence shown here is derived from an EMBL/GenBank/DDBJ whole genome shotgun (WGS) entry which is preliminary data.</text>
</comment>
<sequence>MDDPGSAHAYGPEVVCSIAQEELADYVQAARRINESGADVIIVQHEYGIFGGPAGALLLKLLDRVDAPVVVTLHTVLENPNAEQRSVIEALARRAFKLIVMAEKGVEILQAVHGIGGDQVAIVPHGVPDRPFLPTQTLKPAFGFDGHRVLLTFGLLSPNKGIETMIRALPRIVAAHPDVLYVILGATHPHLVAREGEAYRDSLASLAAELGVSEHVRFIDGFLDQERLLDYLQATDVYVTPYLSPTQITSGTLSYAVALGKPVVSTPYWHAAELLADGIGRLVPFEDVDGFAAAISDLLDQPALIEQMSEAAYAIGRTMTWDNLARAYLRICADAVTRRPVRLARPAATAVRTHDVHPPKLDAIERMSDGCGMLQHSIFSVPDRDHGYCVDDNCRALMLMHRIDGPIERADELARIYASFVQHAWNGDKGRFRNFMAFDRGWLEDEGSEDSFGRSLWTIGATVAEARHQDLRQWGLHLFNQVAPHSLALMSPRTWAFALLGAEAVLEAHPDHAVALRLVEEFSDRLWRRLRLGRREGWIWFEAVLAYDNARLPEALMLGGRRLGNKVMLDDATAAFEWLDGQQTNAAGQFRAVGTDSFWRAYEAPLPFDQQPLEAWATVDAALVAHDITGDARWLETARRAYAWYLGDNDLGLPMATPADGGCYDGLMSNRVNLNQGAESILAYQFACAAMTRAAARNRTGGQDAPTKFGSIIPQIRAPR</sequence>
<evidence type="ECO:0000256" key="1">
    <source>
        <dbReference type="SAM" id="MobiDB-lite"/>
    </source>
</evidence>
<feature type="domain" description="Glycosyltransferase subfamily 4-like N-terminal" evidence="3">
    <location>
        <begin position="23"/>
        <end position="128"/>
    </location>
</feature>
<feature type="domain" description="Glycosyl transferase family 1" evidence="2">
    <location>
        <begin position="145"/>
        <end position="313"/>
    </location>
</feature>
<evidence type="ECO:0000313" key="4">
    <source>
        <dbReference type="EMBL" id="MDO6413155.1"/>
    </source>
</evidence>
<reference evidence="4" key="1">
    <citation type="submission" date="2023-07" db="EMBL/GenBank/DDBJ databases">
        <authorList>
            <person name="Kim M."/>
        </authorList>
    </citation>
    <scope>NUCLEOTIDE SEQUENCE</scope>
    <source>
        <strain evidence="4">BIUV-7</strain>
    </source>
</reference>
<dbReference type="Pfam" id="PF00534">
    <property type="entry name" value="Glycos_transf_1"/>
    <property type="match status" value="1"/>
</dbReference>
<evidence type="ECO:0000259" key="3">
    <source>
        <dbReference type="Pfam" id="PF13439"/>
    </source>
</evidence>
<dbReference type="PANTHER" id="PTHR12526:SF572">
    <property type="entry name" value="BLL5144 PROTEIN"/>
    <property type="match status" value="1"/>
</dbReference>
<protein>
    <submittedName>
        <fullName evidence="4">Glycosyltransferase family 4 protein</fullName>
    </submittedName>
</protein>
<dbReference type="InterPro" id="IPR001296">
    <property type="entry name" value="Glyco_trans_1"/>
</dbReference>
<proteinExistence type="predicted"/>
<dbReference type="InterPro" id="IPR028098">
    <property type="entry name" value="Glyco_trans_4-like_N"/>
</dbReference>
<dbReference type="Gene3D" id="3.40.50.2000">
    <property type="entry name" value="Glycogen Phosphorylase B"/>
    <property type="match status" value="2"/>
</dbReference>
<dbReference type="SUPFAM" id="SSF53756">
    <property type="entry name" value="UDP-Glycosyltransferase/glycogen phosphorylase"/>
    <property type="match status" value="1"/>
</dbReference>
<feature type="region of interest" description="Disordered" evidence="1">
    <location>
        <begin position="699"/>
        <end position="720"/>
    </location>
</feature>
<dbReference type="CDD" id="cd03822">
    <property type="entry name" value="GT4_mannosyltransferase-like"/>
    <property type="match status" value="1"/>
</dbReference>
<organism evidence="4 5">
    <name type="scientific">Sphingomonas natans</name>
    <dbReference type="NCBI Taxonomy" id="3063330"/>
    <lineage>
        <taxon>Bacteria</taxon>
        <taxon>Pseudomonadati</taxon>
        <taxon>Pseudomonadota</taxon>
        <taxon>Alphaproteobacteria</taxon>
        <taxon>Sphingomonadales</taxon>
        <taxon>Sphingomonadaceae</taxon>
        <taxon>Sphingomonas</taxon>
    </lineage>
</organism>
<evidence type="ECO:0000313" key="5">
    <source>
        <dbReference type="Proteomes" id="UP001169764"/>
    </source>
</evidence>
<dbReference type="Pfam" id="PF13439">
    <property type="entry name" value="Glyco_transf_4"/>
    <property type="match status" value="1"/>
</dbReference>
<keyword evidence="5" id="KW-1185">Reference proteome</keyword>
<dbReference type="PANTHER" id="PTHR12526">
    <property type="entry name" value="GLYCOSYLTRANSFERASE"/>
    <property type="match status" value="1"/>
</dbReference>